<dbReference type="Proteomes" id="UP000465031">
    <property type="component" value="Chromosome"/>
</dbReference>
<evidence type="ECO:0000259" key="1">
    <source>
        <dbReference type="Pfam" id="PF07969"/>
    </source>
</evidence>
<dbReference type="SUPFAM" id="SSF51556">
    <property type="entry name" value="Metallo-dependent hydrolases"/>
    <property type="match status" value="1"/>
</dbReference>
<proteinExistence type="predicted"/>
<sequence>MTPGLLLRDARLLGSSGPVPVLLRGGRVEAVGAAAEASPGDDVRELDGRWLMPGLWDEHVHFSQWAMTAPRLDLSAASSAREVAVTVRRRLAETSGPATLVGFGFRDGLWPEPPTTALLDEVSFERPIVLISGDLHCAWLNTAAYHRYGFGRQDDLLREDPCFELVTALGALSDDDLDLLVDEAARRAATRGVVGVVDLEMRWNVGDWTRRVARGTRALRVETGVYRDHLDRALSEGLRSGDELPAGEGLLRMGPLKVLIDGSLNTRTAYCADPYPGHESRGTLTVDPGELDALLARAADGGIRATVHAIGDAAATVALDALGRIGGGRIEHAQLVADADLPRFAALRVEAGVQPAHALDDRDVAEHYWPGRTGRAFALRSLLDSGASVVFGSDAPVAPLDPWVAVSAAVARARPGEEPWHPEQRVSVEEAIVSSTRVRRLRPRAGDPADLVVLDRDPLSADAEGLRSMPVAATLLAGRLTHGD</sequence>
<dbReference type="EC" id="3.5.1.91" evidence="2"/>
<reference evidence="3" key="2">
    <citation type="submission" date="2019-12" db="EMBL/GenBank/DDBJ databases">
        <title>Complete and Draft Genome Sequences of New Strains and Members of Some Known Species of the Genus Rathayibacter isolated from Plants.</title>
        <authorList>
            <person name="Tarlachkov S.V."/>
            <person name="Starodumova I.P."/>
            <person name="Dorofeeva L.V."/>
            <person name="Prisyazhnaya N.V."/>
            <person name="Leyn S.A."/>
            <person name="Zlamal J.E."/>
            <person name="Elane M.L."/>
            <person name="Osterman A.L."/>
            <person name="Nadler S.A."/>
            <person name="Subbotin S.A."/>
            <person name="Evtushenko L.I."/>
        </authorList>
    </citation>
    <scope>NUCLEOTIDE SEQUENCE</scope>
    <source>
        <strain evidence="3">VKM Ac-2761</strain>
    </source>
</reference>
<dbReference type="RefSeq" id="WP_068207357.1">
    <property type="nucleotide sequence ID" value="NZ_CP047186.1"/>
</dbReference>
<keyword evidence="2" id="KW-0378">Hydrolase</keyword>
<feature type="domain" description="Amidohydrolase 3" evidence="1">
    <location>
        <begin position="43"/>
        <end position="481"/>
    </location>
</feature>
<keyword evidence="4" id="KW-1185">Reference proteome</keyword>
<dbReference type="SUPFAM" id="SSF51338">
    <property type="entry name" value="Composite domain of metallo-dependent hydrolases"/>
    <property type="match status" value="1"/>
</dbReference>
<dbReference type="EMBL" id="CP047186">
    <property type="protein sequence ID" value="QHC55571.1"/>
    <property type="molecule type" value="Genomic_DNA"/>
</dbReference>
<evidence type="ECO:0000313" key="2">
    <source>
        <dbReference type="EMBL" id="KZX22674.1"/>
    </source>
</evidence>
<name>A0A166INJ6_9MICO</name>
<dbReference type="Gene3D" id="3.20.20.140">
    <property type="entry name" value="Metal-dependent hydrolases"/>
    <property type="match status" value="1"/>
</dbReference>
<dbReference type="OrthoDB" id="3238066at2"/>
<dbReference type="PANTHER" id="PTHR22642:SF2">
    <property type="entry name" value="PROTEIN LONG AFTER FAR-RED 3"/>
    <property type="match status" value="1"/>
</dbReference>
<evidence type="ECO:0000313" key="5">
    <source>
        <dbReference type="Proteomes" id="UP000465031"/>
    </source>
</evidence>
<dbReference type="KEGG" id="rte:GSU10_07925"/>
<dbReference type="Gene3D" id="3.10.310.70">
    <property type="match status" value="1"/>
</dbReference>
<dbReference type="Pfam" id="PF07969">
    <property type="entry name" value="Amidohydro_3"/>
    <property type="match status" value="1"/>
</dbReference>
<dbReference type="InterPro" id="IPR013108">
    <property type="entry name" value="Amidohydro_3"/>
</dbReference>
<evidence type="ECO:0000313" key="4">
    <source>
        <dbReference type="Proteomes" id="UP000076717"/>
    </source>
</evidence>
<dbReference type="AlphaFoldDB" id="A0A166INJ6"/>
<accession>A0A166INJ6</accession>
<dbReference type="Proteomes" id="UP000076717">
    <property type="component" value="Unassembled WGS sequence"/>
</dbReference>
<dbReference type="Gene3D" id="2.30.40.10">
    <property type="entry name" value="Urease, subunit C, domain 1"/>
    <property type="match status" value="1"/>
</dbReference>
<evidence type="ECO:0000313" key="3">
    <source>
        <dbReference type="EMBL" id="QHC55571.1"/>
    </source>
</evidence>
<organism evidence="2 4">
    <name type="scientific">Rathayibacter tanaceti</name>
    <dbReference type="NCBI Taxonomy" id="1671680"/>
    <lineage>
        <taxon>Bacteria</taxon>
        <taxon>Bacillati</taxon>
        <taxon>Actinomycetota</taxon>
        <taxon>Actinomycetes</taxon>
        <taxon>Micrococcales</taxon>
        <taxon>Microbacteriaceae</taxon>
        <taxon>Rathayibacter</taxon>
    </lineage>
</organism>
<protein>
    <submittedName>
        <fullName evidence="3">Amidohydrolase family protein</fullName>
    </submittedName>
    <submittedName>
        <fullName evidence="2">N-substituted formamide deformylase</fullName>
        <ecNumber evidence="2">3.5.1.91</ecNumber>
    </submittedName>
</protein>
<dbReference type="GO" id="GO:0016810">
    <property type="term" value="F:hydrolase activity, acting on carbon-nitrogen (but not peptide) bonds"/>
    <property type="evidence" value="ECO:0007669"/>
    <property type="project" value="InterPro"/>
</dbReference>
<dbReference type="InterPro" id="IPR011059">
    <property type="entry name" value="Metal-dep_hydrolase_composite"/>
</dbReference>
<dbReference type="EMBL" id="LIIN01000003">
    <property type="protein sequence ID" value="KZX22674.1"/>
    <property type="molecule type" value="Genomic_DNA"/>
</dbReference>
<reference evidence="5" key="3">
    <citation type="submission" date="2019-12" db="EMBL/GenBank/DDBJ databases">
        <title>Complete and draft genome sequences of new strains and members of some known species of the genus Rathayibacter isolated from plants.</title>
        <authorList>
            <person name="Tarlachkov S.V."/>
            <person name="Starodumova I.P."/>
            <person name="Dorofeeva L.V."/>
            <person name="Prisyazhnaya N.V."/>
            <person name="Leyn S."/>
            <person name="Zlamal J."/>
            <person name="Elan M."/>
            <person name="Osterman A.L."/>
            <person name="Nadler S."/>
            <person name="Subbotin S.A."/>
            <person name="Evtushenko L.I."/>
        </authorList>
    </citation>
    <scope>NUCLEOTIDE SEQUENCE [LARGE SCALE GENOMIC DNA]</scope>
    <source>
        <strain evidence="5">VKM Ac-2761</strain>
    </source>
</reference>
<dbReference type="PANTHER" id="PTHR22642">
    <property type="entry name" value="IMIDAZOLONEPROPIONASE"/>
    <property type="match status" value="1"/>
</dbReference>
<dbReference type="PATRIC" id="fig|1671680.3.peg.173"/>
<reference evidence="2 4" key="1">
    <citation type="submission" date="2015-08" db="EMBL/GenBank/DDBJ databases">
        <title>Draft Genome Sequence of Rathayibacter sp. Strain VKM Ac-2596 Isolated from Leaf Gall Induced by Plant-Parasitic Nematodes.</title>
        <authorList>
            <person name="Vasilenko O.V."/>
            <person name="Starodumova I.P."/>
            <person name="Tarlachkov S.V."/>
            <person name="Dorofeeva L.V."/>
            <person name="Evtushenko L.I."/>
        </authorList>
    </citation>
    <scope>NUCLEOTIDE SEQUENCE [LARGE SCALE GENOMIC DNA]</scope>
    <source>
        <strain evidence="2 4">VKM Ac-2596</strain>
    </source>
</reference>
<dbReference type="InterPro" id="IPR032466">
    <property type="entry name" value="Metal_Hydrolase"/>
</dbReference>
<gene>
    <name evidence="2" type="primary">nfdA</name>
    <name evidence="2" type="ORF">ACH61_00163</name>
    <name evidence="3" type="ORF">GSU10_07925</name>
</gene>